<evidence type="ECO:0000256" key="8">
    <source>
        <dbReference type="RuleBase" id="RU363032"/>
    </source>
</evidence>
<dbReference type="GO" id="GO:0055085">
    <property type="term" value="P:transmembrane transport"/>
    <property type="evidence" value="ECO:0007669"/>
    <property type="project" value="InterPro"/>
</dbReference>
<evidence type="ECO:0000256" key="1">
    <source>
        <dbReference type="ARBA" id="ARBA00004651"/>
    </source>
</evidence>
<evidence type="ECO:0000313" key="11">
    <source>
        <dbReference type="Proteomes" id="UP000414233"/>
    </source>
</evidence>
<keyword evidence="5 8" id="KW-0812">Transmembrane</keyword>
<dbReference type="SUPFAM" id="SSF161098">
    <property type="entry name" value="MetI-like"/>
    <property type="match status" value="1"/>
</dbReference>
<keyword evidence="6 8" id="KW-1133">Transmembrane helix</keyword>
<sequence length="293" mass="31320">MFLWLAMIAVLIFLVASPMVRLVVSSFQEADTGRLTLANYVDAYGSLRHLQALFNSFELGIGVALLSGVFGVPIAWAISRTDMPAKSLVRLMVFGAFITPPYLGAISSILLAGPNSGWLNKAWMALSGADHGIVNVYSMTGLIVVVAAASFPYVFVFTNSALDLVSSEMEDAANILGAGTLRTTFGVTLPLVLPAIVGSLIVSFLEAIALFGAPAMIGLPARFQVVSTQLWQFFEYPVRVEEAAAYSIPLLLITILMFWLKRSLVGRKGYTAVTGTGGERRQIHLGAWAPGAG</sequence>
<dbReference type="InterPro" id="IPR035906">
    <property type="entry name" value="MetI-like_sf"/>
</dbReference>
<keyword evidence="7 8" id="KW-0472">Membrane</keyword>
<evidence type="ECO:0000256" key="5">
    <source>
        <dbReference type="ARBA" id="ARBA00022692"/>
    </source>
</evidence>
<feature type="domain" description="ABC transmembrane type-1" evidence="9">
    <location>
        <begin position="53"/>
        <end position="261"/>
    </location>
</feature>
<dbReference type="RefSeq" id="WP_224788566.1">
    <property type="nucleotide sequence ID" value="NZ_CABPRZ010000002.1"/>
</dbReference>
<dbReference type="Pfam" id="PF00528">
    <property type="entry name" value="BPD_transp_1"/>
    <property type="match status" value="1"/>
</dbReference>
<protein>
    <submittedName>
        <fullName evidence="10">ABC transporter permease</fullName>
    </submittedName>
</protein>
<dbReference type="InterPro" id="IPR000515">
    <property type="entry name" value="MetI-like"/>
</dbReference>
<comment type="similarity">
    <text evidence="2">Belongs to the binding-protein-dependent transport system permease family. CysTW subfamily.</text>
</comment>
<evidence type="ECO:0000256" key="6">
    <source>
        <dbReference type="ARBA" id="ARBA00022989"/>
    </source>
</evidence>
<dbReference type="PANTHER" id="PTHR42929">
    <property type="entry name" value="INNER MEMBRANE ABC TRANSPORTER PERMEASE PROTEIN YDCU-RELATED-RELATED"/>
    <property type="match status" value="1"/>
</dbReference>
<dbReference type="PANTHER" id="PTHR42929:SF6">
    <property type="entry name" value="IRON(III)-TRANSPORT SYSTEM PERMEASE PROTEIN SFUB"/>
    <property type="match status" value="1"/>
</dbReference>
<comment type="subcellular location">
    <subcellularLocation>
        <location evidence="1 8">Cell membrane</location>
        <topology evidence="1 8">Multi-pass membrane protein</topology>
    </subcellularLocation>
</comment>
<accession>A0A5E4S6M1</accession>
<feature type="transmembrane region" description="Helical" evidence="8">
    <location>
        <begin position="191"/>
        <end position="217"/>
    </location>
</feature>
<organism evidence="10 11">
    <name type="scientific">Pandoraea terrae</name>
    <dbReference type="NCBI Taxonomy" id="1537710"/>
    <lineage>
        <taxon>Bacteria</taxon>
        <taxon>Pseudomonadati</taxon>
        <taxon>Pseudomonadota</taxon>
        <taxon>Betaproteobacteria</taxon>
        <taxon>Burkholderiales</taxon>
        <taxon>Burkholderiaceae</taxon>
        <taxon>Pandoraea</taxon>
    </lineage>
</organism>
<dbReference type="Gene3D" id="1.10.3720.10">
    <property type="entry name" value="MetI-like"/>
    <property type="match status" value="1"/>
</dbReference>
<evidence type="ECO:0000256" key="7">
    <source>
        <dbReference type="ARBA" id="ARBA00023136"/>
    </source>
</evidence>
<evidence type="ECO:0000256" key="4">
    <source>
        <dbReference type="ARBA" id="ARBA00022475"/>
    </source>
</evidence>
<gene>
    <name evidence="10" type="ORF">PTE30175_00538</name>
</gene>
<dbReference type="Proteomes" id="UP000414233">
    <property type="component" value="Unassembled WGS sequence"/>
</dbReference>
<dbReference type="PROSITE" id="PS50928">
    <property type="entry name" value="ABC_TM1"/>
    <property type="match status" value="1"/>
</dbReference>
<keyword evidence="4" id="KW-1003">Cell membrane</keyword>
<evidence type="ECO:0000256" key="3">
    <source>
        <dbReference type="ARBA" id="ARBA00022448"/>
    </source>
</evidence>
<reference evidence="10 11" key="1">
    <citation type="submission" date="2019-08" db="EMBL/GenBank/DDBJ databases">
        <authorList>
            <person name="Peeters C."/>
        </authorList>
    </citation>
    <scope>NUCLEOTIDE SEQUENCE [LARGE SCALE GENOMIC DNA]</scope>
    <source>
        <strain evidence="10 11">LMG 30175</strain>
    </source>
</reference>
<keyword evidence="3 8" id="KW-0813">Transport</keyword>
<dbReference type="GO" id="GO:0005886">
    <property type="term" value="C:plasma membrane"/>
    <property type="evidence" value="ECO:0007669"/>
    <property type="project" value="UniProtKB-SubCell"/>
</dbReference>
<evidence type="ECO:0000313" key="10">
    <source>
        <dbReference type="EMBL" id="VVD70432.1"/>
    </source>
</evidence>
<feature type="transmembrane region" description="Helical" evidence="8">
    <location>
        <begin position="133"/>
        <end position="156"/>
    </location>
</feature>
<keyword evidence="11" id="KW-1185">Reference proteome</keyword>
<evidence type="ECO:0000259" key="9">
    <source>
        <dbReference type="PROSITE" id="PS50928"/>
    </source>
</evidence>
<dbReference type="EMBL" id="CABPRZ010000002">
    <property type="protein sequence ID" value="VVD70432.1"/>
    <property type="molecule type" value="Genomic_DNA"/>
</dbReference>
<evidence type="ECO:0000256" key="2">
    <source>
        <dbReference type="ARBA" id="ARBA00007069"/>
    </source>
</evidence>
<feature type="transmembrane region" description="Helical" evidence="8">
    <location>
        <begin position="91"/>
        <end position="113"/>
    </location>
</feature>
<proteinExistence type="inferred from homology"/>
<feature type="transmembrane region" description="Helical" evidence="8">
    <location>
        <begin position="243"/>
        <end position="260"/>
    </location>
</feature>
<dbReference type="CDD" id="cd06261">
    <property type="entry name" value="TM_PBP2"/>
    <property type="match status" value="1"/>
</dbReference>
<feature type="transmembrane region" description="Helical" evidence="8">
    <location>
        <begin position="59"/>
        <end position="79"/>
    </location>
</feature>
<dbReference type="AlphaFoldDB" id="A0A5E4S6M1"/>
<name>A0A5E4S6M1_9BURK</name>